<evidence type="ECO:0000256" key="5">
    <source>
        <dbReference type="ARBA" id="ARBA00022692"/>
    </source>
</evidence>
<dbReference type="EMBL" id="AP019416">
    <property type="protein sequence ID" value="BBI52841.1"/>
    <property type="molecule type" value="Genomic_DNA"/>
</dbReference>
<dbReference type="PANTHER" id="PTHR30330">
    <property type="entry name" value="AGSS FAMILY TRANSPORTER, SODIUM-ALANINE"/>
    <property type="match status" value="1"/>
</dbReference>
<gene>
    <name evidence="8" type="ORF">HORIV_52620</name>
</gene>
<evidence type="ECO:0000256" key="3">
    <source>
        <dbReference type="ARBA" id="ARBA00022448"/>
    </source>
</evidence>
<dbReference type="Pfam" id="PF01235">
    <property type="entry name" value="Na_Ala_symp"/>
    <property type="match status" value="1"/>
</dbReference>
<reference evidence="9" key="1">
    <citation type="journal article" date="2019" name="Microbiol. Resour. Announc.">
        <title>Complete Genome Sequence of Halomonas olivaria, a Moderately Halophilic Bacterium Isolated from Olive Processing Effluents, Obtained by Nanopore Sequencing.</title>
        <authorList>
            <person name="Nagata S."/>
            <person name="Ii K.M."/>
            <person name="Tsukimi T."/>
            <person name="Miura M.C."/>
            <person name="Galipon J."/>
            <person name="Arakawa K."/>
        </authorList>
    </citation>
    <scope>NUCLEOTIDE SEQUENCE [LARGE SCALE GENOMIC DNA]</scope>
    <source>
        <strain evidence="9">TYRC17</strain>
    </source>
</reference>
<proteinExistence type="inferred from homology"/>
<evidence type="ECO:0000256" key="4">
    <source>
        <dbReference type="ARBA" id="ARBA00022475"/>
    </source>
</evidence>
<evidence type="ECO:0000256" key="1">
    <source>
        <dbReference type="ARBA" id="ARBA00004651"/>
    </source>
</evidence>
<protein>
    <submittedName>
        <fullName evidence="8">Uncharacterized protein</fullName>
    </submittedName>
</protein>
<dbReference type="PANTHER" id="PTHR30330:SF1">
    <property type="entry name" value="AMINO-ACID CARRIER PROTEIN ALST"/>
    <property type="match status" value="1"/>
</dbReference>
<organism evidence="8 9">
    <name type="scientific">Vreelandella olivaria</name>
    <dbReference type="NCBI Taxonomy" id="390919"/>
    <lineage>
        <taxon>Bacteria</taxon>
        <taxon>Pseudomonadati</taxon>
        <taxon>Pseudomonadota</taxon>
        <taxon>Gammaproteobacteria</taxon>
        <taxon>Oceanospirillales</taxon>
        <taxon>Halomonadaceae</taxon>
        <taxon>Vreelandella</taxon>
    </lineage>
</organism>
<evidence type="ECO:0000256" key="2">
    <source>
        <dbReference type="ARBA" id="ARBA00009261"/>
    </source>
</evidence>
<dbReference type="Proteomes" id="UP000289555">
    <property type="component" value="Chromosome"/>
</dbReference>
<evidence type="ECO:0000313" key="8">
    <source>
        <dbReference type="EMBL" id="BBI52841.1"/>
    </source>
</evidence>
<evidence type="ECO:0000313" key="9">
    <source>
        <dbReference type="Proteomes" id="UP000289555"/>
    </source>
</evidence>
<evidence type="ECO:0000256" key="7">
    <source>
        <dbReference type="ARBA" id="ARBA00023136"/>
    </source>
</evidence>
<keyword evidence="6" id="KW-1133">Transmembrane helix</keyword>
<comment type="similarity">
    <text evidence="2">Belongs to the alanine or glycine:cation symporter (AGCS) (TC 2.A.25) family.</text>
</comment>
<evidence type="ECO:0000256" key="6">
    <source>
        <dbReference type="ARBA" id="ARBA00022989"/>
    </source>
</evidence>
<name>A0ABM7GPY5_9GAMM</name>
<keyword evidence="4" id="KW-1003">Cell membrane</keyword>
<comment type="subcellular location">
    <subcellularLocation>
        <location evidence="1">Cell membrane</location>
        <topology evidence="1">Multi-pass membrane protein</topology>
    </subcellularLocation>
</comment>
<keyword evidence="7" id="KW-0472">Membrane</keyword>
<keyword evidence="5" id="KW-0812">Transmembrane</keyword>
<sequence length="90" mass="9528">MGKVLLVLLVGVGIGFTVASRFVQFRYFGEMFRILGSGQAFKRNKHGHLSSFQALVLSVAGRVGGGNIAGVAVAITLGIQGRFSGCGWWV</sequence>
<keyword evidence="3" id="KW-0813">Transport</keyword>
<accession>A0ABM7GPY5</accession>
<keyword evidence="9" id="KW-1185">Reference proteome</keyword>
<dbReference type="InterPro" id="IPR001463">
    <property type="entry name" value="Na/Ala_symport"/>
</dbReference>